<evidence type="ECO:0000256" key="7">
    <source>
        <dbReference type="RuleBase" id="RU000461"/>
    </source>
</evidence>
<keyword evidence="5 7" id="KW-0408">Iron</keyword>
<dbReference type="PANTHER" id="PTHR24291">
    <property type="entry name" value="CYTOCHROME P450 FAMILY 4"/>
    <property type="match status" value="1"/>
</dbReference>
<reference evidence="8 9" key="1">
    <citation type="submission" date="2022-10" db="EMBL/GenBank/DDBJ databases">
        <title>Draft genome sequence of Streptomyces sp. YSPA8.</title>
        <authorList>
            <person name="Moriuchi R."/>
            <person name="Dohra H."/>
            <person name="Yamamura H."/>
            <person name="Kodani S."/>
        </authorList>
    </citation>
    <scope>NUCLEOTIDE SEQUENCE [LARGE SCALE GENOMIC DNA]</scope>
    <source>
        <strain evidence="8 9">YSPA8</strain>
    </source>
</reference>
<sequence length="449" mass="49619">MDALDDMASVPTAAGRLPLIGHGLALARRKQDFMCELAAHGELVRLYLGRLPAYYVHGPELLRHLLVTDARKVAKGWVYDRVRALIGDGLVTAEGPLHAMHRRMIQPAFRSTSIASYMDVMHREATEMARSWQAGRAVAVDRAVAGLAGTVVARSLCSSAHMSPRTAGRLAFLNTSVLKVMSARSLLPRSTWERLPLPSTRRTTAHVAEFHRIVDDLIARYRADGTDHGDLLSVLLAARDADTGAALSDRQIHSEITTLFVAGIETTSAALAGAFHELARNPDIEQRVVAELGEVLAGRPPALGDLPRLDYTRRFLREVLRRYGIWFLMRRAVDDLEWRGLRIPAGTTLLFSPYALHHDPGLYPDPARIDPDRWLEDDLPREAFLPFSTGPRGCLGESFAWAELTVVLAAVLSRWRLRPAPGSAVRHVASSSVRPEPLRMIAEPRRPPG</sequence>
<gene>
    <name evidence="8" type="ORF">SYYSPA8_12105</name>
</gene>
<protein>
    <submittedName>
        <fullName evidence="8">Cytochrome P450</fullName>
    </submittedName>
</protein>
<dbReference type="InterPro" id="IPR017972">
    <property type="entry name" value="Cyt_P450_CS"/>
</dbReference>
<dbReference type="PRINTS" id="PR00463">
    <property type="entry name" value="EP450I"/>
</dbReference>
<dbReference type="Gene3D" id="1.10.630.10">
    <property type="entry name" value="Cytochrome P450"/>
    <property type="match status" value="1"/>
</dbReference>
<keyword evidence="3 7" id="KW-0479">Metal-binding</keyword>
<evidence type="ECO:0000256" key="4">
    <source>
        <dbReference type="ARBA" id="ARBA00023002"/>
    </source>
</evidence>
<dbReference type="SUPFAM" id="SSF48264">
    <property type="entry name" value="Cytochrome P450"/>
    <property type="match status" value="1"/>
</dbReference>
<dbReference type="InterPro" id="IPR036396">
    <property type="entry name" value="Cyt_P450_sf"/>
</dbReference>
<dbReference type="PROSITE" id="PS00086">
    <property type="entry name" value="CYTOCHROME_P450"/>
    <property type="match status" value="1"/>
</dbReference>
<keyword evidence="6 7" id="KW-0503">Monooxygenase</keyword>
<evidence type="ECO:0000256" key="6">
    <source>
        <dbReference type="ARBA" id="ARBA00023033"/>
    </source>
</evidence>
<dbReference type="PRINTS" id="PR00385">
    <property type="entry name" value="P450"/>
</dbReference>
<proteinExistence type="inferred from homology"/>
<evidence type="ECO:0000313" key="9">
    <source>
        <dbReference type="Proteomes" id="UP001291653"/>
    </source>
</evidence>
<evidence type="ECO:0000256" key="3">
    <source>
        <dbReference type="ARBA" id="ARBA00022723"/>
    </source>
</evidence>
<comment type="caution">
    <text evidence="8">The sequence shown here is derived from an EMBL/GenBank/DDBJ whole genome shotgun (WGS) entry which is preliminary data.</text>
</comment>
<dbReference type="Proteomes" id="UP001291653">
    <property type="component" value="Unassembled WGS sequence"/>
</dbReference>
<evidence type="ECO:0000256" key="2">
    <source>
        <dbReference type="ARBA" id="ARBA00022617"/>
    </source>
</evidence>
<evidence type="ECO:0000313" key="8">
    <source>
        <dbReference type="EMBL" id="GLF95040.1"/>
    </source>
</evidence>
<accession>A0ABQ5NXE1</accession>
<keyword evidence="2 7" id="KW-0349">Heme</keyword>
<dbReference type="Pfam" id="PF00067">
    <property type="entry name" value="p450"/>
    <property type="match status" value="1"/>
</dbReference>
<dbReference type="EMBL" id="BSBI01000004">
    <property type="protein sequence ID" value="GLF95040.1"/>
    <property type="molecule type" value="Genomic_DNA"/>
</dbReference>
<keyword evidence="9" id="KW-1185">Reference proteome</keyword>
<dbReference type="InterPro" id="IPR050196">
    <property type="entry name" value="Cytochrome_P450_Monoox"/>
</dbReference>
<evidence type="ECO:0000256" key="5">
    <source>
        <dbReference type="ARBA" id="ARBA00023004"/>
    </source>
</evidence>
<comment type="similarity">
    <text evidence="1 7">Belongs to the cytochrome P450 family.</text>
</comment>
<dbReference type="RefSeq" id="WP_323447117.1">
    <property type="nucleotide sequence ID" value="NZ_BSBI01000004.1"/>
</dbReference>
<organism evidence="8 9">
    <name type="scientific">Streptomyces yaizuensis</name>
    <dbReference type="NCBI Taxonomy" id="2989713"/>
    <lineage>
        <taxon>Bacteria</taxon>
        <taxon>Bacillati</taxon>
        <taxon>Actinomycetota</taxon>
        <taxon>Actinomycetes</taxon>
        <taxon>Kitasatosporales</taxon>
        <taxon>Streptomycetaceae</taxon>
        <taxon>Streptomyces</taxon>
    </lineage>
</organism>
<dbReference type="InterPro" id="IPR001128">
    <property type="entry name" value="Cyt_P450"/>
</dbReference>
<evidence type="ECO:0000256" key="1">
    <source>
        <dbReference type="ARBA" id="ARBA00010617"/>
    </source>
</evidence>
<keyword evidence="4 7" id="KW-0560">Oxidoreductase</keyword>
<name>A0ABQ5NXE1_9ACTN</name>
<dbReference type="InterPro" id="IPR002401">
    <property type="entry name" value="Cyt_P450_E_grp-I"/>
</dbReference>
<dbReference type="PANTHER" id="PTHR24291:SF50">
    <property type="entry name" value="BIFUNCTIONAL ALBAFLAVENONE MONOOXYGENASE_TERPENE SYNTHASE"/>
    <property type="match status" value="1"/>
</dbReference>